<proteinExistence type="inferred from homology"/>
<comment type="subcellular location">
    <subcellularLocation>
        <location evidence="1">Membrane</location>
        <topology evidence="1">Multi-pass membrane protein</topology>
    </subcellularLocation>
</comment>
<gene>
    <name evidence="8" type="ORF">WJX73_003205</name>
</gene>
<evidence type="ECO:0000256" key="4">
    <source>
        <dbReference type="ARBA" id="ARBA00022692"/>
    </source>
</evidence>
<sequence>MHDLKRRLDASPRLHVAICVAGIMGSLLLYSILQERIMTIPFGASRERYQSSLFLVLSNRLVSSLTALICLVVSRQTFAPTAPLYSYAAVSLSNVVATTCQYEALKYVSFPVQTLGKCAKMIPVMIWGSIIMRRSYKPKDYTQAAIITLGATLFLMSGSVSSKASKTTSSLWGLALMLTYLGFDGFTSTFQDKLFTGFKMSVFNQMLYTNLFSAGISFTGLMGSGQLRSALLFQMRHPDAMFYILLLSLSATLGQLFIIYTIRTFGALTFATAMTTRQFVSILLSCLIFLHPLSMGQWVGTAMVFGALFHKIFGRKGAPAAKGAPHESSRLMA</sequence>
<dbReference type="GO" id="GO:0005789">
    <property type="term" value="C:endoplasmic reticulum membrane"/>
    <property type="evidence" value="ECO:0007669"/>
    <property type="project" value="TreeGrafter"/>
</dbReference>
<keyword evidence="9" id="KW-1185">Reference proteome</keyword>
<protein>
    <recommendedName>
        <fullName evidence="10">UDP-galactose transporter</fullName>
    </recommendedName>
</protein>
<evidence type="ECO:0000256" key="2">
    <source>
        <dbReference type="ARBA" id="ARBA00008349"/>
    </source>
</evidence>
<reference evidence="8 9" key="1">
    <citation type="journal article" date="2024" name="Nat. Commun.">
        <title>Phylogenomics reveals the evolutionary origins of lichenization in chlorophyte algae.</title>
        <authorList>
            <person name="Puginier C."/>
            <person name="Libourel C."/>
            <person name="Otte J."/>
            <person name="Skaloud P."/>
            <person name="Haon M."/>
            <person name="Grisel S."/>
            <person name="Petersen M."/>
            <person name="Berrin J.G."/>
            <person name="Delaux P.M."/>
            <person name="Dal Grande F."/>
            <person name="Keller J."/>
        </authorList>
    </citation>
    <scope>NUCLEOTIDE SEQUENCE [LARGE SCALE GENOMIC DNA]</scope>
    <source>
        <strain evidence="8 9">SAG 2036</strain>
    </source>
</reference>
<accession>A0AAW1PCJ4</accession>
<feature type="transmembrane region" description="Helical" evidence="7">
    <location>
        <begin position="171"/>
        <end position="190"/>
    </location>
</feature>
<evidence type="ECO:0000256" key="7">
    <source>
        <dbReference type="SAM" id="Phobius"/>
    </source>
</evidence>
<evidence type="ECO:0000256" key="3">
    <source>
        <dbReference type="ARBA" id="ARBA00022448"/>
    </source>
</evidence>
<evidence type="ECO:0000256" key="1">
    <source>
        <dbReference type="ARBA" id="ARBA00004141"/>
    </source>
</evidence>
<dbReference type="AlphaFoldDB" id="A0AAW1PCJ4"/>
<organism evidence="8 9">
    <name type="scientific">Symbiochloris irregularis</name>
    <dbReference type="NCBI Taxonomy" id="706552"/>
    <lineage>
        <taxon>Eukaryota</taxon>
        <taxon>Viridiplantae</taxon>
        <taxon>Chlorophyta</taxon>
        <taxon>core chlorophytes</taxon>
        <taxon>Trebouxiophyceae</taxon>
        <taxon>Trebouxiales</taxon>
        <taxon>Trebouxiaceae</taxon>
        <taxon>Symbiochloris</taxon>
    </lineage>
</organism>
<dbReference type="EMBL" id="JALJOQ010000011">
    <property type="protein sequence ID" value="KAK9811106.1"/>
    <property type="molecule type" value="Genomic_DNA"/>
</dbReference>
<evidence type="ECO:0000313" key="8">
    <source>
        <dbReference type="EMBL" id="KAK9811106.1"/>
    </source>
</evidence>
<feature type="transmembrane region" description="Helical" evidence="7">
    <location>
        <begin position="296"/>
        <end position="313"/>
    </location>
</feature>
<dbReference type="GO" id="GO:0000139">
    <property type="term" value="C:Golgi membrane"/>
    <property type="evidence" value="ECO:0007669"/>
    <property type="project" value="TreeGrafter"/>
</dbReference>
<keyword evidence="4 7" id="KW-0812">Transmembrane</keyword>
<feature type="transmembrane region" description="Helical" evidence="7">
    <location>
        <begin position="141"/>
        <end position="159"/>
    </location>
</feature>
<evidence type="ECO:0000256" key="6">
    <source>
        <dbReference type="ARBA" id="ARBA00023136"/>
    </source>
</evidence>
<evidence type="ECO:0000313" key="9">
    <source>
        <dbReference type="Proteomes" id="UP001465755"/>
    </source>
</evidence>
<name>A0AAW1PCJ4_9CHLO</name>
<dbReference type="PANTHER" id="PTHR10778:SF13">
    <property type="entry name" value="ADENOSINE 3'-PHOSPHO 5'-PHOSPHOSULFATE TRANSPORTER 1"/>
    <property type="match status" value="1"/>
</dbReference>
<keyword evidence="3" id="KW-0813">Transport</keyword>
<dbReference type="PANTHER" id="PTHR10778">
    <property type="entry name" value="SOLUTE CARRIER FAMILY 35 MEMBER B"/>
    <property type="match status" value="1"/>
</dbReference>
<comment type="caution">
    <text evidence="8">The sequence shown here is derived from an EMBL/GenBank/DDBJ whole genome shotgun (WGS) entry which is preliminary data.</text>
</comment>
<feature type="transmembrane region" description="Helical" evidence="7">
    <location>
        <begin position="202"/>
        <end position="221"/>
    </location>
</feature>
<evidence type="ECO:0000256" key="5">
    <source>
        <dbReference type="ARBA" id="ARBA00022989"/>
    </source>
</evidence>
<dbReference type="InterPro" id="IPR013657">
    <property type="entry name" value="SCL35B1-4/HUT1"/>
</dbReference>
<evidence type="ECO:0008006" key="10">
    <source>
        <dbReference type="Google" id="ProtNLM"/>
    </source>
</evidence>
<keyword evidence="5 7" id="KW-1133">Transmembrane helix</keyword>
<dbReference type="GO" id="GO:0046964">
    <property type="term" value="F:3'-phosphoadenosine 5'-phosphosulfate transmembrane transporter activity"/>
    <property type="evidence" value="ECO:0007669"/>
    <property type="project" value="TreeGrafter"/>
</dbReference>
<feature type="transmembrane region" description="Helical" evidence="7">
    <location>
        <begin position="12"/>
        <end position="33"/>
    </location>
</feature>
<feature type="transmembrane region" description="Helical" evidence="7">
    <location>
        <begin position="53"/>
        <end position="73"/>
    </location>
</feature>
<dbReference type="Pfam" id="PF08449">
    <property type="entry name" value="UAA"/>
    <property type="match status" value="1"/>
</dbReference>
<keyword evidence="6 7" id="KW-0472">Membrane</keyword>
<dbReference type="Proteomes" id="UP001465755">
    <property type="component" value="Unassembled WGS sequence"/>
</dbReference>
<feature type="transmembrane region" description="Helical" evidence="7">
    <location>
        <begin position="241"/>
        <end position="260"/>
    </location>
</feature>
<comment type="similarity">
    <text evidence="2">Belongs to the nucleotide-sugar transporter family. UDP-galactose:UMP antiporter (TC 2.A.7.11) subfamily.</text>
</comment>